<dbReference type="RefSeq" id="XP_018143526.1">
    <property type="nucleotide sequence ID" value="XM_018293782.1"/>
</dbReference>
<reference evidence="1 2" key="1">
    <citation type="journal article" date="2016" name="PLoS Pathog.">
        <title>Biosynthesis of antibiotic leucinostatins in bio-control fungus Purpureocillium lilacinum and their inhibition on phytophthora revealed by genome mining.</title>
        <authorList>
            <person name="Wang G."/>
            <person name="Liu Z."/>
            <person name="Lin R."/>
            <person name="Li E."/>
            <person name="Mao Z."/>
            <person name="Ling J."/>
            <person name="Yang Y."/>
            <person name="Yin W.B."/>
            <person name="Xie B."/>
        </authorList>
    </citation>
    <scope>NUCLEOTIDE SEQUENCE [LARGE SCALE GENOMIC DNA]</scope>
    <source>
        <strain evidence="1">170</strain>
    </source>
</reference>
<accession>A0A179FN45</accession>
<dbReference type="Proteomes" id="UP000078397">
    <property type="component" value="Unassembled WGS sequence"/>
</dbReference>
<dbReference type="GeneID" id="28857776"/>
<proteinExistence type="predicted"/>
<keyword evidence="2" id="KW-1185">Reference proteome</keyword>
<evidence type="ECO:0000313" key="2">
    <source>
        <dbReference type="Proteomes" id="UP000078397"/>
    </source>
</evidence>
<organism evidence="1 2">
    <name type="scientific">Pochonia chlamydosporia 170</name>
    <dbReference type="NCBI Taxonomy" id="1380566"/>
    <lineage>
        <taxon>Eukaryota</taxon>
        <taxon>Fungi</taxon>
        <taxon>Dikarya</taxon>
        <taxon>Ascomycota</taxon>
        <taxon>Pezizomycotina</taxon>
        <taxon>Sordariomycetes</taxon>
        <taxon>Hypocreomycetidae</taxon>
        <taxon>Hypocreales</taxon>
        <taxon>Clavicipitaceae</taxon>
        <taxon>Pochonia</taxon>
    </lineage>
</organism>
<dbReference type="KEGG" id="pchm:VFPPC_16029"/>
<gene>
    <name evidence="1" type="ORF">VFPPC_16029</name>
</gene>
<sequence>MLIQAPSLATDPIAYAASCKQFIKNAMQETLVYPFCGQCRPKMRKNKNKNFQMP</sequence>
<evidence type="ECO:0000313" key="1">
    <source>
        <dbReference type="EMBL" id="OAQ66439.1"/>
    </source>
</evidence>
<dbReference type="EMBL" id="LSBJ02000004">
    <property type="protein sequence ID" value="OAQ66439.1"/>
    <property type="molecule type" value="Genomic_DNA"/>
</dbReference>
<protein>
    <submittedName>
        <fullName evidence="1">Uncharacterized protein</fullName>
    </submittedName>
</protein>
<comment type="caution">
    <text evidence="1">The sequence shown here is derived from an EMBL/GenBank/DDBJ whole genome shotgun (WGS) entry which is preliminary data.</text>
</comment>
<dbReference type="AlphaFoldDB" id="A0A179FN45"/>
<name>A0A179FN45_METCM</name>